<feature type="transmembrane region" description="Helical" evidence="6">
    <location>
        <begin position="128"/>
        <end position="146"/>
    </location>
</feature>
<dbReference type="GO" id="GO:0005886">
    <property type="term" value="C:plasma membrane"/>
    <property type="evidence" value="ECO:0007669"/>
    <property type="project" value="UniProtKB-SubCell"/>
</dbReference>
<comment type="subcellular location">
    <subcellularLocation>
        <location evidence="1">Cell membrane</location>
        <topology evidence="1">Multi-pass membrane protein</topology>
    </subcellularLocation>
</comment>
<keyword evidence="8" id="KW-1185">Reference proteome</keyword>
<proteinExistence type="predicted"/>
<evidence type="ECO:0000256" key="1">
    <source>
        <dbReference type="ARBA" id="ARBA00004651"/>
    </source>
</evidence>
<feature type="transmembrane region" description="Helical" evidence="6">
    <location>
        <begin position="421"/>
        <end position="444"/>
    </location>
</feature>
<dbReference type="InterPro" id="IPR002797">
    <property type="entry name" value="Polysacc_synth"/>
</dbReference>
<feature type="transmembrane region" description="Helical" evidence="6">
    <location>
        <begin position="12"/>
        <end position="34"/>
    </location>
</feature>
<dbReference type="PIRSF" id="PIRSF038958">
    <property type="entry name" value="PG_synth_SpoVB"/>
    <property type="match status" value="1"/>
</dbReference>
<dbReference type="RefSeq" id="WP_161823267.1">
    <property type="nucleotide sequence ID" value="NZ_LSRS01000009.1"/>
</dbReference>
<evidence type="ECO:0000256" key="5">
    <source>
        <dbReference type="ARBA" id="ARBA00023136"/>
    </source>
</evidence>
<feature type="transmembrane region" description="Helical" evidence="6">
    <location>
        <begin position="293"/>
        <end position="319"/>
    </location>
</feature>
<protein>
    <submittedName>
        <fullName evidence="7">Stage V sporulation protein B</fullName>
    </submittedName>
</protein>
<evidence type="ECO:0000256" key="3">
    <source>
        <dbReference type="ARBA" id="ARBA00022692"/>
    </source>
</evidence>
<feature type="transmembrane region" description="Helical" evidence="6">
    <location>
        <begin position="489"/>
        <end position="510"/>
    </location>
</feature>
<dbReference type="PANTHER" id="PTHR30250:SF21">
    <property type="entry name" value="LIPID II FLIPPASE MURJ"/>
    <property type="match status" value="1"/>
</dbReference>
<evidence type="ECO:0000313" key="8">
    <source>
        <dbReference type="Proteomes" id="UP000798488"/>
    </source>
</evidence>
<comment type="caution">
    <text evidence="7">The sequence shown here is derived from an EMBL/GenBank/DDBJ whole genome shotgun (WGS) entry which is preliminary data.</text>
</comment>
<keyword evidence="4 6" id="KW-1133">Transmembrane helix</keyword>
<feature type="transmembrane region" description="Helical" evidence="6">
    <location>
        <begin position="158"/>
        <end position="182"/>
    </location>
</feature>
<dbReference type="Pfam" id="PF01943">
    <property type="entry name" value="Polysacc_synt"/>
    <property type="match status" value="1"/>
</dbReference>
<feature type="transmembrane region" description="Helical" evidence="6">
    <location>
        <begin position="331"/>
        <end position="351"/>
    </location>
</feature>
<accession>A0A9D3AXL5</accession>
<dbReference type="Proteomes" id="UP000798488">
    <property type="component" value="Unassembled WGS sequence"/>
</dbReference>
<feature type="transmembrane region" description="Helical" evidence="6">
    <location>
        <begin position="54"/>
        <end position="74"/>
    </location>
</feature>
<feature type="transmembrane region" description="Helical" evidence="6">
    <location>
        <begin position="396"/>
        <end position="415"/>
    </location>
</feature>
<keyword evidence="2" id="KW-1003">Cell membrane</keyword>
<feature type="transmembrane region" description="Helical" evidence="6">
    <location>
        <begin position="95"/>
        <end position="116"/>
    </location>
</feature>
<sequence>MANKLLNKQTVLQGALTLTVSWMIIRVLGAVYRIPLGRLLGDEGLGIYAVPNQIYLLFFTLSAAGIPVAVASIVSEKMALGHYRDAIRTFRVARASMLVLGVTFALLLFFGANWLIKSGLVQIPESYLGMLAIAPVIFFAALTSAYRGLFQGLQNMRAVAYSQLADQVLLVVGTLLFSYLLLPHGLSVAAAGANFGAVPGAVGATLMLVFLYHWQRRDMLELASQDLSGAREGTLSLLKRIFSVAIPVSFASVAMSITHLIDQWLIIDRLQFAGYSHQQSVALFGQYNQMAMAFINISLALAVSLGASLVPSVAEFFALQNMERIRSQLTQALRLSIIFSLPATAGLYLLAPQLTELLFAEAAAGVPLAAVSAVVVFWSVHLVTAGALQGMGKAIVPVRNLVIGIVFEVAIAYYLTPVLGIRAAAYGTVVIFIVSSLLNIIALSRLVGMRFNLWEALSRSVLATLCMSAGVLAVFWVSAMKIGGNTWPTLLAVLTGAVLYPITLICLGGVRSEDVRRLPGGRRVAGFLEKIGRG</sequence>
<keyword evidence="3 6" id="KW-0812">Transmembrane</keyword>
<keyword evidence="5 6" id="KW-0472">Membrane</keyword>
<evidence type="ECO:0000313" key="7">
    <source>
        <dbReference type="EMBL" id="KAF1083849.1"/>
    </source>
</evidence>
<evidence type="ECO:0000256" key="6">
    <source>
        <dbReference type="SAM" id="Phobius"/>
    </source>
</evidence>
<dbReference type="InterPro" id="IPR024923">
    <property type="entry name" value="PG_synth_SpoVB"/>
</dbReference>
<dbReference type="InterPro" id="IPR050833">
    <property type="entry name" value="Poly_Biosynth_Transport"/>
</dbReference>
<reference evidence="7" key="1">
    <citation type="submission" date="2016-02" db="EMBL/GenBank/DDBJ databases">
        <title>Draft Genome Sequence of Sporotomaculum syntrophicum Strain FB, a Syntrophic Benzoate Degrader.</title>
        <authorList>
            <person name="Nobu M.K."/>
            <person name="Narihiro T."/>
            <person name="Qiu Y.-L."/>
            <person name="Ohashi A."/>
            <person name="Liu W.-T."/>
            <person name="Yuji S."/>
        </authorList>
    </citation>
    <scope>NUCLEOTIDE SEQUENCE</scope>
    <source>
        <strain evidence="7">FB</strain>
    </source>
</reference>
<dbReference type="PANTHER" id="PTHR30250">
    <property type="entry name" value="PST FAMILY PREDICTED COLANIC ACID TRANSPORTER"/>
    <property type="match status" value="1"/>
</dbReference>
<dbReference type="EMBL" id="LSRS01000009">
    <property type="protein sequence ID" value="KAF1083849.1"/>
    <property type="molecule type" value="Genomic_DNA"/>
</dbReference>
<organism evidence="7 8">
    <name type="scientific">Sporotomaculum syntrophicum</name>
    <dbReference type="NCBI Taxonomy" id="182264"/>
    <lineage>
        <taxon>Bacteria</taxon>
        <taxon>Bacillati</taxon>
        <taxon>Bacillota</taxon>
        <taxon>Clostridia</taxon>
        <taxon>Eubacteriales</taxon>
        <taxon>Desulfallaceae</taxon>
        <taxon>Sporotomaculum</taxon>
    </lineage>
</organism>
<dbReference type="AlphaFoldDB" id="A0A9D3AXL5"/>
<evidence type="ECO:0000256" key="2">
    <source>
        <dbReference type="ARBA" id="ARBA00022475"/>
    </source>
</evidence>
<name>A0A9D3AXL5_9FIRM</name>
<feature type="transmembrane region" description="Helical" evidence="6">
    <location>
        <begin position="456"/>
        <end position="477"/>
    </location>
</feature>
<dbReference type="OrthoDB" id="9775950at2"/>
<feature type="transmembrane region" description="Helical" evidence="6">
    <location>
        <begin position="357"/>
        <end position="384"/>
    </location>
</feature>
<feature type="transmembrane region" description="Helical" evidence="6">
    <location>
        <begin position="188"/>
        <end position="212"/>
    </location>
</feature>
<evidence type="ECO:0000256" key="4">
    <source>
        <dbReference type="ARBA" id="ARBA00022989"/>
    </source>
</evidence>
<feature type="transmembrane region" description="Helical" evidence="6">
    <location>
        <begin position="241"/>
        <end position="261"/>
    </location>
</feature>
<dbReference type="CDD" id="cd13124">
    <property type="entry name" value="MATE_SpoVB_like"/>
    <property type="match status" value="1"/>
</dbReference>
<gene>
    <name evidence="7" type="primary">spoVB_2</name>
    <name evidence="7" type="ORF">SPSYN_03005</name>
</gene>